<dbReference type="Gene3D" id="1.10.238.10">
    <property type="entry name" value="EF-hand"/>
    <property type="match status" value="3"/>
</dbReference>
<evidence type="ECO:0000313" key="5">
    <source>
        <dbReference type="EMBL" id="SVA37616.1"/>
    </source>
</evidence>
<feature type="region of interest" description="Disordered" evidence="3">
    <location>
        <begin position="207"/>
        <end position="245"/>
    </location>
</feature>
<dbReference type="InterPro" id="IPR011992">
    <property type="entry name" value="EF-hand-dom_pair"/>
</dbReference>
<accession>A0A381VB70</accession>
<feature type="compositionally biased region" description="Basic and acidic residues" evidence="3">
    <location>
        <begin position="130"/>
        <end position="148"/>
    </location>
</feature>
<dbReference type="InterPro" id="IPR018247">
    <property type="entry name" value="EF_Hand_1_Ca_BS"/>
</dbReference>
<dbReference type="PANTHER" id="PTHR10827:SF98">
    <property type="entry name" value="45 KDA CALCIUM-BINDING PROTEIN"/>
    <property type="match status" value="1"/>
</dbReference>
<organism evidence="5">
    <name type="scientific">marine metagenome</name>
    <dbReference type="NCBI Taxonomy" id="408172"/>
    <lineage>
        <taxon>unclassified sequences</taxon>
        <taxon>metagenomes</taxon>
        <taxon>ecological metagenomes</taxon>
    </lineage>
</organism>
<evidence type="ECO:0000256" key="3">
    <source>
        <dbReference type="SAM" id="MobiDB-lite"/>
    </source>
</evidence>
<feature type="compositionally biased region" description="Basic and acidic residues" evidence="3">
    <location>
        <begin position="85"/>
        <end position="100"/>
    </location>
</feature>
<feature type="region of interest" description="Disordered" evidence="3">
    <location>
        <begin position="84"/>
        <end position="165"/>
    </location>
</feature>
<feature type="compositionally biased region" description="Basic and acidic residues" evidence="3">
    <location>
        <begin position="207"/>
        <end position="216"/>
    </location>
</feature>
<feature type="domain" description="EF-hand" evidence="4">
    <location>
        <begin position="131"/>
        <end position="166"/>
    </location>
</feature>
<dbReference type="EMBL" id="UINC01008355">
    <property type="protein sequence ID" value="SVA37616.1"/>
    <property type="molecule type" value="Genomic_DNA"/>
</dbReference>
<dbReference type="Pfam" id="PF13202">
    <property type="entry name" value="EF-hand_5"/>
    <property type="match status" value="2"/>
</dbReference>
<dbReference type="PROSITE" id="PS00018">
    <property type="entry name" value="EF_HAND_1"/>
    <property type="match status" value="3"/>
</dbReference>
<dbReference type="PANTHER" id="PTHR10827">
    <property type="entry name" value="RETICULOCALBIN"/>
    <property type="match status" value="1"/>
</dbReference>
<dbReference type="SUPFAM" id="SSF47473">
    <property type="entry name" value="EF-hand"/>
    <property type="match status" value="1"/>
</dbReference>
<keyword evidence="1" id="KW-0479">Metal-binding</keyword>
<reference evidence="5" key="1">
    <citation type="submission" date="2018-05" db="EMBL/GenBank/DDBJ databases">
        <authorList>
            <person name="Lanie J.A."/>
            <person name="Ng W.-L."/>
            <person name="Kazmierczak K.M."/>
            <person name="Andrzejewski T.M."/>
            <person name="Davidsen T.M."/>
            <person name="Wayne K.J."/>
            <person name="Tettelin H."/>
            <person name="Glass J.I."/>
            <person name="Rusch D."/>
            <person name="Podicherti R."/>
            <person name="Tsui H.-C.T."/>
            <person name="Winkler M.E."/>
        </authorList>
    </citation>
    <scope>NUCLEOTIDE SEQUENCE</scope>
</reference>
<protein>
    <recommendedName>
        <fullName evidence="4">EF-hand domain-containing protein</fullName>
    </recommendedName>
</protein>
<feature type="compositionally biased region" description="Basic and acidic residues" evidence="3">
    <location>
        <begin position="155"/>
        <end position="165"/>
    </location>
</feature>
<dbReference type="Pfam" id="PF13499">
    <property type="entry name" value="EF-hand_7"/>
    <property type="match status" value="1"/>
</dbReference>
<dbReference type="AlphaFoldDB" id="A0A381VB70"/>
<dbReference type="SMART" id="SM00054">
    <property type="entry name" value="EFh"/>
    <property type="match status" value="4"/>
</dbReference>
<proteinExistence type="predicted"/>
<keyword evidence="2" id="KW-0677">Repeat</keyword>
<evidence type="ECO:0000256" key="2">
    <source>
        <dbReference type="ARBA" id="ARBA00022737"/>
    </source>
</evidence>
<dbReference type="InterPro" id="IPR002048">
    <property type="entry name" value="EF_hand_dom"/>
</dbReference>
<dbReference type="GO" id="GO:0005509">
    <property type="term" value="F:calcium ion binding"/>
    <property type="evidence" value="ECO:0007669"/>
    <property type="project" value="InterPro"/>
</dbReference>
<dbReference type="PROSITE" id="PS50222">
    <property type="entry name" value="EF_HAND_2"/>
    <property type="match status" value="1"/>
</dbReference>
<evidence type="ECO:0000256" key="1">
    <source>
        <dbReference type="ARBA" id="ARBA00022723"/>
    </source>
</evidence>
<gene>
    <name evidence="5" type="ORF">METZ01_LOCUS90470</name>
</gene>
<sequence>MKKINYLVAIGVLFSLSLSIQAEPGKKNKNLMFMDKDRNGVISFSEFSSRTEKMFSFLDQNSDGNITRQEMDGDENLKKQKMLSRKADKLDRNDDQKIDQNEFIAGSKGRPPEPRQRPQRRGPPKGPPPEGKKEVSEAIFKALDKNEDGYLNSEELSKGREVGPKVAKDLKFQKLDLNSNNKVSKEEFISPVQKRFSALDKNSDEVLDRRELMDSSRKKKDDKRKYKDNMWKGKPPTMHRERKGH</sequence>
<evidence type="ECO:0000259" key="4">
    <source>
        <dbReference type="PROSITE" id="PS50222"/>
    </source>
</evidence>
<name>A0A381VB70_9ZZZZ</name>